<dbReference type="InterPro" id="IPR051466">
    <property type="entry name" value="D-amino_acid_metab_enzyme"/>
</dbReference>
<evidence type="ECO:0000313" key="5">
    <source>
        <dbReference type="Proteomes" id="UP001363151"/>
    </source>
</evidence>
<dbReference type="Gene3D" id="2.40.37.20">
    <property type="entry name" value="D-serine dehydratase-like domain"/>
    <property type="match status" value="1"/>
</dbReference>
<gene>
    <name evidence="4" type="ORF">SO694_00001104</name>
</gene>
<dbReference type="EMBL" id="JBBJCI010000035">
    <property type="protein sequence ID" value="KAK7253491.1"/>
    <property type="molecule type" value="Genomic_DNA"/>
</dbReference>
<evidence type="ECO:0000256" key="2">
    <source>
        <dbReference type="ARBA" id="ARBA00023239"/>
    </source>
</evidence>
<dbReference type="InterPro" id="IPR001608">
    <property type="entry name" value="Ala_racemase_N"/>
</dbReference>
<comment type="caution">
    <text evidence="4">The sequence shown here is derived from an EMBL/GenBank/DDBJ whole genome shotgun (WGS) entry which is preliminary data.</text>
</comment>
<feature type="domain" description="D-serine dehydratase-like" evidence="3">
    <location>
        <begin position="272"/>
        <end position="362"/>
    </location>
</feature>
<comment type="similarity">
    <text evidence="1">Belongs to the DSD1 family.</text>
</comment>
<organism evidence="4 5">
    <name type="scientific">Aureococcus anophagefferens</name>
    <name type="common">Harmful bloom alga</name>
    <dbReference type="NCBI Taxonomy" id="44056"/>
    <lineage>
        <taxon>Eukaryota</taxon>
        <taxon>Sar</taxon>
        <taxon>Stramenopiles</taxon>
        <taxon>Ochrophyta</taxon>
        <taxon>Pelagophyceae</taxon>
        <taxon>Pelagomonadales</taxon>
        <taxon>Pelagomonadaceae</taxon>
        <taxon>Aureococcus</taxon>
    </lineage>
</organism>
<keyword evidence="2" id="KW-0456">Lyase</keyword>
<evidence type="ECO:0000256" key="1">
    <source>
        <dbReference type="ARBA" id="ARBA00005323"/>
    </source>
</evidence>
<evidence type="ECO:0000259" key="3">
    <source>
        <dbReference type="SMART" id="SM01119"/>
    </source>
</evidence>
<dbReference type="Proteomes" id="UP001363151">
    <property type="component" value="Unassembled WGS sequence"/>
</dbReference>
<dbReference type="InterPro" id="IPR029066">
    <property type="entry name" value="PLP-binding_barrel"/>
</dbReference>
<dbReference type="Gene3D" id="3.20.20.10">
    <property type="entry name" value="Alanine racemase"/>
    <property type="match status" value="1"/>
</dbReference>
<evidence type="ECO:0000313" key="4">
    <source>
        <dbReference type="EMBL" id="KAK7253491.1"/>
    </source>
</evidence>
<dbReference type="Pfam" id="PF14031">
    <property type="entry name" value="D-ser_dehydrat"/>
    <property type="match status" value="1"/>
</dbReference>
<dbReference type="InterPro" id="IPR026956">
    <property type="entry name" value="D-ser_dehydrat-like_dom"/>
</dbReference>
<dbReference type="Pfam" id="PF01168">
    <property type="entry name" value="Ala_racemase_N"/>
    <property type="match status" value="1"/>
</dbReference>
<keyword evidence="5" id="KW-1185">Reference proteome</keyword>
<dbReference type="PANTHER" id="PTHR28004">
    <property type="entry name" value="ZGC:162816-RELATED"/>
    <property type="match status" value="1"/>
</dbReference>
<proteinExistence type="inferred from homology"/>
<dbReference type="SUPFAM" id="SSF51419">
    <property type="entry name" value="PLP-binding barrel"/>
    <property type="match status" value="1"/>
</dbReference>
<dbReference type="InterPro" id="IPR042208">
    <property type="entry name" value="D-ser_dehydrat-like_sf"/>
</dbReference>
<sequence>MMASRVARRSLHNLSSYRLPSTIEEKLCTPALIIYAEHVRWNIARVVAACGSPTRWQPHIKTVKSSWALDALCDAGVRHFKCATSREAELLGSTLAARDGAFEVLVAFPHTGPTLARLGRTAARYAANVAWSVLVEDAAGAEGAVDAGLGVYVDVNCGMDRTGTSLDGAGDVLARVRAVAGTDLAGIHMYDGHAASLGDTADARNAALFPLYDDLLALDGALDLVTAGTPALLPSLAHAGLRDSGRHRVSAGTVVLSDTRAEAQCPLGLRPAAVVASRVVSTPLPRRFTLDAGVKALAADAGHPMCAVLGHEGFEPLIPSEEHLPVAVREPSDRPTKGDVFYLVPKHVCPTVNLAESALLVEEDGAFSELPIEARAHPLFLDEGPVERAARVAA</sequence>
<dbReference type="PANTHER" id="PTHR28004:SF2">
    <property type="entry name" value="D-SERINE DEHYDRATASE"/>
    <property type="match status" value="1"/>
</dbReference>
<dbReference type="SMART" id="SM01119">
    <property type="entry name" value="D-ser_dehydrat"/>
    <property type="match status" value="1"/>
</dbReference>
<reference evidence="4 5" key="1">
    <citation type="submission" date="2024-03" db="EMBL/GenBank/DDBJ databases">
        <title>Aureococcus anophagefferens CCMP1851 and Kratosvirus quantuckense: Draft genome of a second virus-susceptible host strain in the model system.</title>
        <authorList>
            <person name="Chase E."/>
            <person name="Truchon A.R."/>
            <person name="Schepens W."/>
            <person name="Wilhelm S.W."/>
        </authorList>
    </citation>
    <scope>NUCLEOTIDE SEQUENCE [LARGE SCALE GENOMIC DNA]</scope>
    <source>
        <strain evidence="4 5">CCMP1851</strain>
    </source>
</reference>
<accession>A0ABR1GBN0</accession>
<protein>
    <submittedName>
        <fullName evidence="4">Serine dehydratase</fullName>
    </submittedName>
</protein>
<name>A0ABR1GBN0_AURAN</name>